<comment type="caution">
    <text evidence="2">The sequence shown here is derived from an EMBL/GenBank/DDBJ whole genome shotgun (WGS) entry which is preliminary data.</text>
</comment>
<evidence type="ECO:0000259" key="1">
    <source>
        <dbReference type="PROSITE" id="PS51186"/>
    </source>
</evidence>
<dbReference type="EMBL" id="BNCD01000021">
    <property type="protein sequence ID" value="GHH86215.1"/>
    <property type="molecule type" value="Genomic_DNA"/>
</dbReference>
<dbReference type="AlphaFoldDB" id="A0A919L611"/>
<dbReference type="InterPro" id="IPR016181">
    <property type="entry name" value="Acyl_CoA_acyltransferase"/>
</dbReference>
<accession>A0A919L611</accession>
<feature type="domain" description="N-acetyltransferase" evidence="1">
    <location>
        <begin position="18"/>
        <end position="187"/>
    </location>
</feature>
<keyword evidence="2" id="KW-0808">Transferase</keyword>
<dbReference type="RefSeq" id="WP_189937000.1">
    <property type="nucleotide sequence ID" value="NZ_BNCD01000021.1"/>
</dbReference>
<proteinExistence type="predicted"/>
<dbReference type="GO" id="GO:0016747">
    <property type="term" value="F:acyltransferase activity, transferring groups other than amino-acyl groups"/>
    <property type="evidence" value="ECO:0007669"/>
    <property type="project" value="InterPro"/>
</dbReference>
<organism evidence="2 3">
    <name type="scientific">Streptomyces sulfonofaciens</name>
    <dbReference type="NCBI Taxonomy" id="68272"/>
    <lineage>
        <taxon>Bacteria</taxon>
        <taxon>Bacillati</taxon>
        <taxon>Actinomycetota</taxon>
        <taxon>Actinomycetes</taxon>
        <taxon>Kitasatosporales</taxon>
        <taxon>Streptomycetaceae</taxon>
        <taxon>Streptomyces</taxon>
    </lineage>
</organism>
<protein>
    <submittedName>
        <fullName evidence="2">Succinyl-CoA transferase</fullName>
    </submittedName>
</protein>
<evidence type="ECO:0000313" key="2">
    <source>
        <dbReference type="EMBL" id="GHH86215.1"/>
    </source>
</evidence>
<reference evidence="2" key="2">
    <citation type="submission" date="2020-09" db="EMBL/GenBank/DDBJ databases">
        <authorList>
            <person name="Sun Q."/>
            <person name="Ohkuma M."/>
        </authorList>
    </citation>
    <scope>NUCLEOTIDE SEQUENCE</scope>
    <source>
        <strain evidence="2">JCM 5069</strain>
    </source>
</reference>
<evidence type="ECO:0000313" key="3">
    <source>
        <dbReference type="Proteomes" id="UP000603708"/>
    </source>
</evidence>
<gene>
    <name evidence="2" type="ORF">GCM10018793_57300</name>
</gene>
<dbReference type="SUPFAM" id="SSF55729">
    <property type="entry name" value="Acyl-CoA N-acyltransferases (Nat)"/>
    <property type="match status" value="1"/>
</dbReference>
<dbReference type="PROSITE" id="PS51186">
    <property type="entry name" value="GNAT"/>
    <property type="match status" value="1"/>
</dbReference>
<name>A0A919L611_9ACTN</name>
<sequence>MLSPYWPLEGLRVVGGPVELRYPVPSDLARFAAAGAREPYLPSVPMFAVRSDTPEERGRRTLQYFWQEFASWRPGHWALSLTVLHEGEPVGSLNVRARDFAQVREVATGSWIFGDRRGAGLGSRARAALLHLVFEGLGARYALSTTAVGNAASLRVSEKLGYERDGTERVLAEDEVVPMVRLRLSAERHRERATPDGLRVEGLDACRPLFGLA</sequence>
<dbReference type="Gene3D" id="3.40.630.30">
    <property type="match status" value="1"/>
</dbReference>
<reference evidence="2" key="1">
    <citation type="journal article" date="2014" name="Int. J. Syst. Evol. Microbiol.">
        <title>Complete genome sequence of Corynebacterium casei LMG S-19264T (=DSM 44701T), isolated from a smear-ripened cheese.</title>
        <authorList>
            <consortium name="US DOE Joint Genome Institute (JGI-PGF)"/>
            <person name="Walter F."/>
            <person name="Albersmeier A."/>
            <person name="Kalinowski J."/>
            <person name="Ruckert C."/>
        </authorList>
    </citation>
    <scope>NUCLEOTIDE SEQUENCE</scope>
    <source>
        <strain evidence="2">JCM 5069</strain>
    </source>
</reference>
<dbReference type="Proteomes" id="UP000603708">
    <property type="component" value="Unassembled WGS sequence"/>
</dbReference>
<dbReference type="Pfam" id="PF13302">
    <property type="entry name" value="Acetyltransf_3"/>
    <property type="match status" value="1"/>
</dbReference>
<keyword evidence="3" id="KW-1185">Reference proteome</keyword>
<dbReference type="InterPro" id="IPR000182">
    <property type="entry name" value="GNAT_dom"/>
</dbReference>